<dbReference type="PANTHER" id="PTHR31170:SF21">
    <property type="match status" value="1"/>
</dbReference>
<dbReference type="Proteomes" id="UP001163823">
    <property type="component" value="Chromosome 7"/>
</dbReference>
<gene>
    <name evidence="1" type="ORF">O6P43_018163</name>
</gene>
<name>A0AAD7PQD6_QUISA</name>
<protein>
    <submittedName>
        <fullName evidence="1">Uncharacterized protein</fullName>
    </submittedName>
</protein>
<evidence type="ECO:0000313" key="1">
    <source>
        <dbReference type="EMBL" id="KAJ7963015.1"/>
    </source>
</evidence>
<dbReference type="AlphaFoldDB" id="A0AAD7PQD6"/>
<proteinExistence type="predicted"/>
<sequence length="223" mass="25771">MKKSSISLKNLCSMENPPHPWVTNLVTNYREEVNYGNYPANVQPPPAAAAAAPAPCSIFRVPTAMRGADQDAYDPKVVTIGPFHYHQQVLNMVTQQHKIQLLFRSPYMPNQTNAQKEVRFRRLAEEMTMLEQRTRSCYSEFFAIDSEDFVRMMVLDGCFILHLLRCCYYRQLSQEFVSGSILTERWIVPAIGMDLVRLENHLPFFVLQKLYHLTSTVDYEVAK</sequence>
<accession>A0AAD7PQD6</accession>
<organism evidence="1 2">
    <name type="scientific">Quillaja saponaria</name>
    <name type="common">Soap bark tree</name>
    <dbReference type="NCBI Taxonomy" id="32244"/>
    <lineage>
        <taxon>Eukaryota</taxon>
        <taxon>Viridiplantae</taxon>
        <taxon>Streptophyta</taxon>
        <taxon>Embryophyta</taxon>
        <taxon>Tracheophyta</taxon>
        <taxon>Spermatophyta</taxon>
        <taxon>Magnoliopsida</taxon>
        <taxon>eudicotyledons</taxon>
        <taxon>Gunneridae</taxon>
        <taxon>Pentapetalae</taxon>
        <taxon>rosids</taxon>
        <taxon>fabids</taxon>
        <taxon>Fabales</taxon>
        <taxon>Quillajaceae</taxon>
        <taxon>Quillaja</taxon>
    </lineage>
</organism>
<dbReference type="KEGG" id="qsa:O6P43_018163"/>
<dbReference type="Pfam" id="PF03140">
    <property type="entry name" value="DUF247"/>
    <property type="match status" value="1"/>
</dbReference>
<dbReference type="EMBL" id="JARAOO010000007">
    <property type="protein sequence ID" value="KAJ7963015.1"/>
    <property type="molecule type" value="Genomic_DNA"/>
</dbReference>
<evidence type="ECO:0000313" key="2">
    <source>
        <dbReference type="Proteomes" id="UP001163823"/>
    </source>
</evidence>
<reference evidence="1" key="1">
    <citation type="journal article" date="2023" name="Science">
        <title>Elucidation of the pathway for biosynthesis of saponin adjuvants from the soapbark tree.</title>
        <authorList>
            <person name="Reed J."/>
            <person name="Orme A."/>
            <person name="El-Demerdash A."/>
            <person name="Owen C."/>
            <person name="Martin L.B.B."/>
            <person name="Misra R.C."/>
            <person name="Kikuchi S."/>
            <person name="Rejzek M."/>
            <person name="Martin A.C."/>
            <person name="Harkess A."/>
            <person name="Leebens-Mack J."/>
            <person name="Louveau T."/>
            <person name="Stephenson M.J."/>
            <person name="Osbourn A."/>
        </authorList>
    </citation>
    <scope>NUCLEOTIDE SEQUENCE</scope>
    <source>
        <strain evidence="1">S10</strain>
    </source>
</reference>
<comment type="caution">
    <text evidence="1">The sequence shown here is derived from an EMBL/GenBank/DDBJ whole genome shotgun (WGS) entry which is preliminary data.</text>
</comment>
<keyword evidence="2" id="KW-1185">Reference proteome</keyword>
<dbReference type="PANTHER" id="PTHR31170">
    <property type="entry name" value="BNAC04G53230D PROTEIN"/>
    <property type="match status" value="1"/>
</dbReference>
<dbReference type="InterPro" id="IPR004158">
    <property type="entry name" value="DUF247_pln"/>
</dbReference>